<name>A0A2N0ZIB1_9BACI</name>
<gene>
    <name evidence="3" type="ORF">CWS20_09240</name>
</gene>
<organism evidence="3 4">
    <name type="scientific">Cytobacillus horneckiae</name>
    <dbReference type="NCBI Taxonomy" id="549687"/>
    <lineage>
        <taxon>Bacteria</taxon>
        <taxon>Bacillati</taxon>
        <taxon>Bacillota</taxon>
        <taxon>Bacilli</taxon>
        <taxon>Bacillales</taxon>
        <taxon>Bacillaceae</taxon>
        <taxon>Cytobacillus</taxon>
    </lineage>
</organism>
<feature type="region of interest" description="Disordered" evidence="1">
    <location>
        <begin position="74"/>
        <end position="98"/>
    </location>
</feature>
<evidence type="ECO:0000313" key="4">
    <source>
        <dbReference type="Proteomes" id="UP000233343"/>
    </source>
</evidence>
<accession>A0A2N0ZIB1</accession>
<evidence type="ECO:0000256" key="2">
    <source>
        <dbReference type="SAM" id="Phobius"/>
    </source>
</evidence>
<keyword evidence="2" id="KW-1133">Transmembrane helix</keyword>
<dbReference type="EMBL" id="PISD01000017">
    <property type="protein sequence ID" value="PKG29269.1"/>
    <property type="molecule type" value="Genomic_DNA"/>
</dbReference>
<proteinExistence type="predicted"/>
<comment type="caution">
    <text evidence="3">The sequence shown here is derived from an EMBL/GenBank/DDBJ whole genome shotgun (WGS) entry which is preliminary data.</text>
</comment>
<sequence>MEDKLKHLRESMDKTVFKDTSLESYERTKILNGLNRNERKVHFNLNSILSFAVCTFLFIGIGAFVFNEVKDRENNKPQSNTALDTSKEEKHQVQNEDQLETKSIKPYYPYIVLDGYYYKKTNEVIQPEGLGEQIAEVKRIGDWEFKKSGDSNEIPPGPIYSVKGKDTKEYIAGKGIIYKEGKNQAGYIVFKKEELVEQPKKESILNSKGDLEEVQIAFGNIIEKVEDLHHFIGIEKRVNLYAADYLPENGPGVDLVYNVPEANIKDNEQNIDGMLFIREYQKDLPPPNSRFLPQNGWNRIKNGNEVIRQKEFIPPSLIKSFEINGISWGYYEDKTHQDFILRGERNNMYFEVVTQGDFSFEKLKELLKKFKQVR</sequence>
<feature type="compositionally biased region" description="Basic and acidic residues" evidence="1">
    <location>
        <begin position="85"/>
        <end position="98"/>
    </location>
</feature>
<keyword evidence="2" id="KW-0472">Membrane</keyword>
<keyword evidence="4" id="KW-1185">Reference proteome</keyword>
<dbReference type="Proteomes" id="UP000233343">
    <property type="component" value="Unassembled WGS sequence"/>
</dbReference>
<protein>
    <recommendedName>
        <fullName evidence="5">DUF4367 domain-containing protein</fullName>
    </recommendedName>
</protein>
<evidence type="ECO:0008006" key="5">
    <source>
        <dbReference type="Google" id="ProtNLM"/>
    </source>
</evidence>
<keyword evidence="2" id="KW-0812">Transmembrane</keyword>
<dbReference type="AlphaFoldDB" id="A0A2N0ZIB1"/>
<reference evidence="3 4" key="1">
    <citation type="journal article" date="2010" name="Int. J. Syst. Evol. Microbiol.">
        <title>Bacillus horneckiae sp. nov., isolated from a spacecraft-assembly clean room.</title>
        <authorList>
            <person name="Vaishampayan P."/>
            <person name="Probst A."/>
            <person name="Krishnamurthi S."/>
            <person name="Ghosh S."/>
            <person name="Osman S."/>
            <person name="McDowall A."/>
            <person name="Ruckmani A."/>
            <person name="Mayilraj S."/>
            <person name="Venkateswaran K."/>
        </authorList>
    </citation>
    <scope>NUCLEOTIDE SEQUENCE [LARGE SCALE GENOMIC DNA]</scope>
    <source>
        <strain evidence="4">1PO1SC</strain>
    </source>
</reference>
<evidence type="ECO:0000313" key="3">
    <source>
        <dbReference type="EMBL" id="PKG29269.1"/>
    </source>
</evidence>
<feature type="transmembrane region" description="Helical" evidence="2">
    <location>
        <begin position="43"/>
        <end position="66"/>
    </location>
</feature>
<dbReference type="RefSeq" id="WP_071159943.1">
    <property type="nucleotide sequence ID" value="NZ_PISD01000017.1"/>
</dbReference>
<evidence type="ECO:0000256" key="1">
    <source>
        <dbReference type="SAM" id="MobiDB-lite"/>
    </source>
</evidence>